<keyword evidence="6" id="KW-1003">Cell membrane</keyword>
<evidence type="ECO:0000256" key="18">
    <source>
        <dbReference type="PROSITE-ProRule" id="PRU00043"/>
    </source>
</evidence>
<dbReference type="GO" id="GO:0045177">
    <property type="term" value="C:apical part of cell"/>
    <property type="evidence" value="ECO:0007669"/>
    <property type="project" value="TreeGrafter"/>
</dbReference>
<evidence type="ECO:0000313" key="23">
    <source>
        <dbReference type="Proteomes" id="UP000504612"/>
    </source>
</evidence>
<dbReference type="Pfam" id="PF01049">
    <property type="entry name" value="CADH_Y-type_LIR"/>
    <property type="match status" value="1"/>
</dbReference>
<evidence type="ECO:0000256" key="17">
    <source>
        <dbReference type="ARBA" id="ARBA00023180"/>
    </source>
</evidence>
<dbReference type="GO" id="GO:0007043">
    <property type="term" value="P:cell-cell junction assembly"/>
    <property type="evidence" value="ECO:0007669"/>
    <property type="project" value="TreeGrafter"/>
</dbReference>
<evidence type="ECO:0000256" key="16">
    <source>
        <dbReference type="ARBA" id="ARBA00023136"/>
    </source>
</evidence>
<feature type="domain" description="Cadherin" evidence="22">
    <location>
        <begin position="127"/>
        <end position="234"/>
    </location>
</feature>
<dbReference type="AlphaFoldDB" id="A0A6J1UC82"/>
<dbReference type="Proteomes" id="UP000504612">
    <property type="component" value="Unplaced"/>
</dbReference>
<evidence type="ECO:0000256" key="4">
    <source>
        <dbReference type="ARBA" id="ARBA00004536"/>
    </source>
</evidence>
<keyword evidence="13 19" id="KW-0130">Cell adhesion</keyword>
<dbReference type="GO" id="GO:0008013">
    <property type="term" value="F:beta-catenin binding"/>
    <property type="evidence" value="ECO:0007669"/>
    <property type="project" value="TreeGrafter"/>
</dbReference>
<evidence type="ECO:0000259" key="22">
    <source>
        <dbReference type="PROSITE" id="PS50268"/>
    </source>
</evidence>
<evidence type="ECO:0000256" key="8">
    <source>
        <dbReference type="ARBA" id="ARBA00022692"/>
    </source>
</evidence>
<evidence type="ECO:0000256" key="3">
    <source>
        <dbReference type="ARBA" id="ARBA00004251"/>
    </source>
</evidence>
<feature type="domain" description="Cadherin" evidence="22">
    <location>
        <begin position="346"/>
        <end position="462"/>
    </location>
</feature>
<dbReference type="InterPro" id="IPR015919">
    <property type="entry name" value="Cadherin-like_sf"/>
</dbReference>
<evidence type="ECO:0000256" key="1">
    <source>
        <dbReference type="ARBA" id="ARBA00004135"/>
    </source>
</evidence>
<evidence type="ECO:0000256" key="19">
    <source>
        <dbReference type="RuleBase" id="RU003318"/>
    </source>
</evidence>
<evidence type="ECO:0000256" key="10">
    <source>
        <dbReference type="ARBA" id="ARBA00022729"/>
    </source>
</evidence>
<keyword evidence="11" id="KW-0677">Repeat</keyword>
<dbReference type="Pfam" id="PF00028">
    <property type="entry name" value="Cadherin"/>
    <property type="match status" value="2"/>
</dbReference>
<evidence type="ECO:0000256" key="5">
    <source>
        <dbReference type="ARBA" id="ARBA00004568"/>
    </source>
</evidence>
<dbReference type="SMART" id="SM00112">
    <property type="entry name" value="CA"/>
    <property type="match status" value="4"/>
</dbReference>
<dbReference type="GO" id="GO:0045296">
    <property type="term" value="F:cadherin binding"/>
    <property type="evidence" value="ECO:0007669"/>
    <property type="project" value="TreeGrafter"/>
</dbReference>
<dbReference type="PROSITE" id="PS50268">
    <property type="entry name" value="CADHERIN_2"/>
    <property type="match status" value="4"/>
</dbReference>
<keyword evidence="8 19" id="KW-0812">Transmembrane</keyword>
<dbReference type="RefSeq" id="XP_026526058.1">
    <property type="nucleotide sequence ID" value="XM_026670273.1"/>
</dbReference>
<dbReference type="GO" id="GO:0009986">
    <property type="term" value="C:cell surface"/>
    <property type="evidence" value="ECO:0007669"/>
    <property type="project" value="UniProtKB-SubCell"/>
</dbReference>
<dbReference type="GO" id="GO:0043005">
    <property type="term" value="C:neuron projection"/>
    <property type="evidence" value="ECO:0007669"/>
    <property type="project" value="TreeGrafter"/>
</dbReference>
<feature type="domain" description="Cadherin" evidence="22">
    <location>
        <begin position="235"/>
        <end position="345"/>
    </location>
</feature>
<dbReference type="GO" id="GO:0016342">
    <property type="term" value="C:catenin complex"/>
    <property type="evidence" value="ECO:0007669"/>
    <property type="project" value="TreeGrafter"/>
</dbReference>
<evidence type="ECO:0000256" key="12">
    <source>
        <dbReference type="ARBA" id="ARBA00022837"/>
    </source>
</evidence>
<keyword evidence="17" id="KW-0325">Glycoprotein</keyword>
<keyword evidence="10" id="KW-0732">Signal</keyword>
<reference evidence="24" key="1">
    <citation type="submission" date="2025-08" db="UniProtKB">
        <authorList>
            <consortium name="RefSeq"/>
        </authorList>
    </citation>
    <scope>IDENTIFICATION</scope>
</reference>
<dbReference type="GO" id="GO:0034332">
    <property type="term" value="P:adherens junction organization"/>
    <property type="evidence" value="ECO:0007669"/>
    <property type="project" value="TreeGrafter"/>
</dbReference>
<sequence length="945" mass="106724">MEYETEKSESKTLDLFCEACNEVSFNVPHKMKMGMFIGRVKMKHCLNDTGIIGINNPNFIILEDGSLYTKNAISLTTHESIITVFSKNIYTHEQKRIYVSLLTYPQKDSKTRRKHVRATVVGRTKRRWAPVPTIIMENSLGPFPMQIQQLSSDMALKYNIRYFITGPGVDKPPLNFFYIEQETGNLFVTCPIDREEYPEFQLICYAMTPDGYTPEIPLIHIIKIEDDNDNTPEFEYNIYTFHVPENSIIGTVVGQVTAADKDEPNTLHSKVKYRIISQNHQKLHEFVIDPDSGCITVALHLDRETVSAYTLHIEARDMGGEEFGLYSTAAVHIEIGDVNDNLPQIMQSMYVVEIYENIEHAEILCIPVEDKDEPRTSSWMGVFVITKGNEDNSFALRVDQQQNIGCLSTLKELDYEKSHERRLEIVVNNEAPYVSPPNSRALPTTMVSIVVKIKDQDEGPVFESCEYILYINERMLVGTVVGNYQAMDPETGNKPLSYRIIKDQCGWIIIDEIGNLKTTDILERDSKNIEYSQCNVTVSAIDQSGKTGNGIIVIKLAIENNYPVSTSKHYVICKDKKPICINASDIDLPMSTIPFHFEIEKPMDLKWKLTPNDDASALLSLVEDIDYGYHYILLRICNGESIRKSEILVHYCDCAIPSNCSKSATNISMGYSPSDIQVERTPAASSLLGAWSIPAMVMGSLAMLSGFGAPFGLWLYRKHHTPREEPDLTFENLTRSNTEAPGEGNTRPNTEAPGEGNTRPNTEAPGEGNIRSNIEASRNTNVFSSEILLLFSIFQNLNIIPMSTMNEFINTNTDVVKTGKKDLETGKRGWHSTSELIKGGKVNHVALSLQNCAPSLRNSFRDFCTEWQTFTNPRLSEMVFLCGQEEEYNLAKEYLHTYNYEGKDSPTGTLSICTGESEEEKLSFLNQPEPPFRTLVEVFVQKDCL</sequence>
<dbReference type="SMART" id="SM01055">
    <property type="entry name" value="Cadherin_pro"/>
    <property type="match status" value="1"/>
</dbReference>
<dbReference type="InterPro" id="IPR014868">
    <property type="entry name" value="Cadherin_pro_dom"/>
</dbReference>
<evidence type="ECO:0000256" key="20">
    <source>
        <dbReference type="RuleBase" id="RU004357"/>
    </source>
</evidence>
<dbReference type="FunFam" id="2.60.40.60:FF:000019">
    <property type="entry name" value="Cadherin 2"/>
    <property type="match status" value="1"/>
</dbReference>
<accession>A0A6J1UC82</accession>
<dbReference type="CDD" id="cd11304">
    <property type="entry name" value="Cadherin_repeat"/>
    <property type="match status" value="4"/>
</dbReference>
<organism evidence="23 24">
    <name type="scientific">Notechis scutatus</name>
    <name type="common">mainland tiger snake</name>
    <dbReference type="NCBI Taxonomy" id="8663"/>
    <lineage>
        <taxon>Eukaryota</taxon>
        <taxon>Metazoa</taxon>
        <taxon>Chordata</taxon>
        <taxon>Craniata</taxon>
        <taxon>Vertebrata</taxon>
        <taxon>Euteleostomi</taxon>
        <taxon>Lepidosauria</taxon>
        <taxon>Squamata</taxon>
        <taxon>Bifurcata</taxon>
        <taxon>Unidentata</taxon>
        <taxon>Episquamata</taxon>
        <taxon>Toxicofera</taxon>
        <taxon>Serpentes</taxon>
        <taxon>Colubroidea</taxon>
        <taxon>Elapidae</taxon>
        <taxon>Hydrophiinae</taxon>
        <taxon>Notechis</taxon>
    </lineage>
</organism>
<protein>
    <submittedName>
        <fullName evidence="24">Desmocollin-1-like</fullName>
    </submittedName>
</protein>
<dbReference type="GO" id="GO:0016477">
    <property type="term" value="P:cell migration"/>
    <property type="evidence" value="ECO:0007669"/>
    <property type="project" value="TreeGrafter"/>
</dbReference>
<keyword evidence="15" id="KW-1133">Transmembrane helix</keyword>
<keyword evidence="14" id="KW-0965">Cell junction</keyword>
<dbReference type="GO" id="GO:0044331">
    <property type="term" value="P:cell-cell adhesion mediated by cadherin"/>
    <property type="evidence" value="ECO:0007669"/>
    <property type="project" value="TreeGrafter"/>
</dbReference>
<proteinExistence type="predicted"/>
<comment type="function">
    <text evidence="20">Cadherins are calcium-dependent cell adhesion proteins.</text>
</comment>
<dbReference type="PANTHER" id="PTHR24027">
    <property type="entry name" value="CADHERIN-23"/>
    <property type="match status" value="1"/>
</dbReference>
<evidence type="ECO:0000256" key="15">
    <source>
        <dbReference type="ARBA" id="ARBA00022989"/>
    </source>
</evidence>
<dbReference type="GO" id="GO:0005737">
    <property type="term" value="C:cytoplasm"/>
    <property type="evidence" value="ECO:0007669"/>
    <property type="project" value="TreeGrafter"/>
</dbReference>
<dbReference type="GO" id="GO:0005912">
    <property type="term" value="C:adherens junction"/>
    <property type="evidence" value="ECO:0007669"/>
    <property type="project" value="UniProtKB-SubCell"/>
</dbReference>
<dbReference type="GO" id="GO:0007416">
    <property type="term" value="P:synapse assembly"/>
    <property type="evidence" value="ECO:0007669"/>
    <property type="project" value="TreeGrafter"/>
</dbReference>
<keyword evidence="16" id="KW-0472">Membrane</keyword>
<dbReference type="FunFam" id="2.60.40.60:FF:000011">
    <property type="entry name" value="Cadherin 1"/>
    <property type="match status" value="1"/>
</dbReference>
<dbReference type="GO" id="GO:0016339">
    <property type="term" value="P:calcium-dependent cell-cell adhesion via plasma membrane cell adhesion molecules"/>
    <property type="evidence" value="ECO:0007669"/>
    <property type="project" value="TreeGrafter"/>
</dbReference>
<dbReference type="GO" id="GO:0014704">
    <property type="term" value="C:intercalated disc"/>
    <property type="evidence" value="ECO:0007669"/>
    <property type="project" value="TreeGrafter"/>
</dbReference>
<dbReference type="InterPro" id="IPR027397">
    <property type="entry name" value="Catenin-bd_sf"/>
</dbReference>
<keyword evidence="7" id="KW-0165">Cleavage on pair of basic residues</keyword>
<feature type="region of interest" description="Disordered" evidence="21">
    <location>
        <begin position="725"/>
        <end position="773"/>
    </location>
</feature>
<dbReference type="PROSITE" id="PS00232">
    <property type="entry name" value="CADHERIN_1"/>
    <property type="match status" value="1"/>
</dbReference>
<evidence type="ECO:0000256" key="7">
    <source>
        <dbReference type="ARBA" id="ARBA00022685"/>
    </source>
</evidence>
<evidence type="ECO:0000313" key="24">
    <source>
        <dbReference type="RefSeq" id="XP_026526058.1"/>
    </source>
</evidence>
<dbReference type="GO" id="GO:0048787">
    <property type="term" value="C:presynaptic active zone membrane"/>
    <property type="evidence" value="ECO:0007669"/>
    <property type="project" value="TreeGrafter"/>
</dbReference>
<dbReference type="KEGG" id="nss:113413765"/>
<dbReference type="Gene3D" id="4.10.900.10">
    <property type="entry name" value="TCF3-CBD (Catenin binding domain)"/>
    <property type="match status" value="1"/>
</dbReference>
<dbReference type="InterPro" id="IPR020894">
    <property type="entry name" value="Cadherin_CS"/>
</dbReference>
<dbReference type="GO" id="GO:0014069">
    <property type="term" value="C:postsynaptic density"/>
    <property type="evidence" value="ECO:0007669"/>
    <property type="project" value="TreeGrafter"/>
</dbReference>
<dbReference type="GeneID" id="113413765"/>
<dbReference type="SUPFAM" id="SSF49313">
    <property type="entry name" value="Cadherin-like"/>
    <property type="match status" value="5"/>
</dbReference>
<evidence type="ECO:0000256" key="9">
    <source>
        <dbReference type="ARBA" id="ARBA00022723"/>
    </source>
</evidence>
<evidence type="ECO:0000256" key="13">
    <source>
        <dbReference type="ARBA" id="ARBA00022889"/>
    </source>
</evidence>
<dbReference type="GO" id="GO:0030057">
    <property type="term" value="C:desmosome"/>
    <property type="evidence" value="ECO:0007669"/>
    <property type="project" value="UniProtKB-SubCell"/>
</dbReference>
<evidence type="ECO:0000256" key="11">
    <source>
        <dbReference type="ARBA" id="ARBA00022737"/>
    </source>
</evidence>
<dbReference type="PANTHER" id="PTHR24027:SF79">
    <property type="entry name" value="CADHERIN-2"/>
    <property type="match status" value="1"/>
</dbReference>
<dbReference type="GO" id="GO:0007156">
    <property type="term" value="P:homophilic cell adhesion via plasma membrane adhesion molecules"/>
    <property type="evidence" value="ECO:0007669"/>
    <property type="project" value="InterPro"/>
</dbReference>
<keyword evidence="9" id="KW-0479">Metal-binding</keyword>
<keyword evidence="12 18" id="KW-0106">Calcium</keyword>
<dbReference type="GO" id="GO:0042383">
    <property type="term" value="C:sarcolemma"/>
    <property type="evidence" value="ECO:0007669"/>
    <property type="project" value="UniProtKB-SubCell"/>
</dbReference>
<gene>
    <name evidence="24" type="primary">LOC113413765</name>
</gene>
<name>A0A6J1UC82_9SAUR</name>
<dbReference type="GO" id="GO:0030027">
    <property type="term" value="C:lamellipodium"/>
    <property type="evidence" value="ECO:0007669"/>
    <property type="project" value="TreeGrafter"/>
</dbReference>
<dbReference type="InterPro" id="IPR002126">
    <property type="entry name" value="Cadherin-like_dom"/>
</dbReference>
<dbReference type="FunFam" id="2.60.40.60:FF:000068">
    <property type="entry name" value="Desmoglein 1"/>
    <property type="match status" value="1"/>
</dbReference>
<dbReference type="GO" id="GO:0005509">
    <property type="term" value="F:calcium ion binding"/>
    <property type="evidence" value="ECO:0007669"/>
    <property type="project" value="UniProtKB-UniRule"/>
</dbReference>
<evidence type="ECO:0000256" key="14">
    <source>
        <dbReference type="ARBA" id="ARBA00022949"/>
    </source>
</evidence>
<comment type="subcellular location">
    <subcellularLocation>
        <location evidence="4">Cell junction</location>
        <location evidence="4">Adherens junction</location>
    </subcellularLocation>
    <subcellularLocation>
        <location evidence="5">Cell junction</location>
        <location evidence="5">Desmosome</location>
    </subcellularLocation>
    <subcellularLocation>
        <location evidence="1">Cell membrane</location>
        <location evidence="1">Sarcolemma</location>
    </subcellularLocation>
    <subcellularLocation>
        <location evidence="3 19">Cell membrane</location>
        <topology evidence="3 19">Single-pass type I membrane protein</topology>
    </subcellularLocation>
    <subcellularLocation>
        <location evidence="2">Cell surface</location>
    </subcellularLocation>
</comment>
<dbReference type="GO" id="GO:0000902">
    <property type="term" value="P:cell morphogenesis"/>
    <property type="evidence" value="ECO:0007669"/>
    <property type="project" value="TreeGrafter"/>
</dbReference>
<dbReference type="InterPro" id="IPR039808">
    <property type="entry name" value="Cadherin"/>
</dbReference>
<dbReference type="Gene3D" id="2.60.40.60">
    <property type="entry name" value="Cadherins"/>
    <property type="match status" value="5"/>
</dbReference>
<dbReference type="InterPro" id="IPR000233">
    <property type="entry name" value="Cadherin_Y-type_LIR"/>
</dbReference>
<keyword evidence="23" id="KW-1185">Reference proteome</keyword>
<evidence type="ECO:0000256" key="6">
    <source>
        <dbReference type="ARBA" id="ARBA00022475"/>
    </source>
</evidence>
<dbReference type="GO" id="GO:0099634">
    <property type="term" value="C:postsynaptic specialization membrane"/>
    <property type="evidence" value="ECO:0007669"/>
    <property type="project" value="TreeGrafter"/>
</dbReference>
<feature type="domain" description="Cadherin" evidence="22">
    <location>
        <begin position="463"/>
        <end position="565"/>
    </location>
</feature>
<evidence type="ECO:0000256" key="21">
    <source>
        <dbReference type="SAM" id="MobiDB-lite"/>
    </source>
</evidence>
<dbReference type="PRINTS" id="PR00205">
    <property type="entry name" value="CADHERIN"/>
</dbReference>
<evidence type="ECO:0000256" key="2">
    <source>
        <dbReference type="ARBA" id="ARBA00004241"/>
    </source>
</evidence>